<gene>
    <name evidence="3" type="ORF">ABG768_017235</name>
</gene>
<name>A0AAW1YVV0_CULAL</name>
<dbReference type="AlphaFoldDB" id="A0AAW1YVV0"/>
<evidence type="ECO:0000256" key="2">
    <source>
        <dbReference type="SAM" id="SignalP"/>
    </source>
</evidence>
<feature type="chain" id="PRO_5043979827" evidence="2">
    <location>
        <begin position="22"/>
        <end position="162"/>
    </location>
</feature>
<feature type="region of interest" description="Disordered" evidence="1">
    <location>
        <begin position="122"/>
        <end position="162"/>
    </location>
</feature>
<comment type="caution">
    <text evidence="3">The sequence shown here is derived from an EMBL/GenBank/DDBJ whole genome shotgun (WGS) entry which is preliminary data.</text>
</comment>
<keyword evidence="2" id="KW-0732">Signal</keyword>
<dbReference type="InterPro" id="IPR051566">
    <property type="entry name" value="CNKSR"/>
</dbReference>
<protein>
    <submittedName>
        <fullName evidence="3">Uncharacterized protein</fullName>
    </submittedName>
</protein>
<organism evidence="3 4">
    <name type="scientific">Culter alburnus</name>
    <name type="common">Topmouth culter</name>
    <dbReference type="NCBI Taxonomy" id="194366"/>
    <lineage>
        <taxon>Eukaryota</taxon>
        <taxon>Metazoa</taxon>
        <taxon>Chordata</taxon>
        <taxon>Craniata</taxon>
        <taxon>Vertebrata</taxon>
        <taxon>Euteleostomi</taxon>
        <taxon>Actinopterygii</taxon>
        <taxon>Neopterygii</taxon>
        <taxon>Teleostei</taxon>
        <taxon>Ostariophysi</taxon>
        <taxon>Cypriniformes</taxon>
        <taxon>Xenocyprididae</taxon>
        <taxon>Xenocypridinae</taxon>
        <taxon>Culter</taxon>
    </lineage>
</organism>
<keyword evidence="4" id="KW-1185">Reference proteome</keyword>
<feature type="compositionally biased region" description="Pro residues" evidence="1">
    <location>
        <begin position="133"/>
        <end position="147"/>
    </location>
</feature>
<evidence type="ECO:0000313" key="4">
    <source>
        <dbReference type="Proteomes" id="UP001479290"/>
    </source>
</evidence>
<dbReference type="EMBL" id="JAWDJR010000023">
    <property type="protein sequence ID" value="KAK9953222.1"/>
    <property type="molecule type" value="Genomic_DNA"/>
</dbReference>
<sequence length="162" mass="18650">MWWEELCGTAALLWLFRIVGGEPECHRQADSLGDLYRALERASLSPIGEHRLSTRLEYKHLFIRRCNDPQLNDKLHHLRILQSTLKDREGEVALIDKLLANPKLTSSEFQEWKKVYMELFSGEPQRDRQPSPASEPSPATTPEPAPRTPSLSHTHSYIETHV</sequence>
<evidence type="ECO:0000256" key="1">
    <source>
        <dbReference type="SAM" id="MobiDB-lite"/>
    </source>
</evidence>
<dbReference type="PANTHER" id="PTHR12844">
    <property type="entry name" value="CONNECTOR ENCHANCER OF KINASE SUPPRESSOR OF RAS"/>
    <property type="match status" value="1"/>
</dbReference>
<dbReference type="PANTHER" id="PTHR12844:SF21">
    <property type="entry name" value="CONNECTOR ENHANCER OF KINASE SUPPRESSOR OF RAS 2"/>
    <property type="match status" value="1"/>
</dbReference>
<proteinExistence type="predicted"/>
<reference evidence="3 4" key="1">
    <citation type="submission" date="2024-05" db="EMBL/GenBank/DDBJ databases">
        <title>A high-quality chromosomal-level genome assembly of Topmouth culter (Culter alburnus).</title>
        <authorList>
            <person name="Zhao H."/>
        </authorList>
    </citation>
    <scope>NUCLEOTIDE SEQUENCE [LARGE SCALE GENOMIC DNA]</scope>
    <source>
        <strain evidence="3">CATC2023</strain>
        <tissue evidence="3">Muscle</tissue>
    </source>
</reference>
<feature type="signal peptide" evidence="2">
    <location>
        <begin position="1"/>
        <end position="21"/>
    </location>
</feature>
<accession>A0AAW1YVV0</accession>
<evidence type="ECO:0000313" key="3">
    <source>
        <dbReference type="EMBL" id="KAK9953222.1"/>
    </source>
</evidence>
<dbReference type="Proteomes" id="UP001479290">
    <property type="component" value="Unassembled WGS sequence"/>
</dbReference>